<dbReference type="Proteomes" id="UP000623129">
    <property type="component" value="Unassembled WGS sequence"/>
</dbReference>
<dbReference type="AlphaFoldDB" id="A0A833QBR0"/>
<dbReference type="PROSITE" id="PS50158">
    <property type="entry name" value="ZF_CCHC"/>
    <property type="match status" value="1"/>
</dbReference>
<dbReference type="EMBL" id="SWLB01000178">
    <property type="protein sequence ID" value="KAF3320013.1"/>
    <property type="molecule type" value="Genomic_DNA"/>
</dbReference>
<sequence length="791" mass="87743">MDPATRNSFSPLSGLDPHKHIEQLENALQAFKQGLAMANGPVLPLPLDKRSAPDHLPMRYSEALLKPPVKPPPDRRQNVRSYWRARGLSNLEEVTRSGIVRAKIESLRAASSPQNPICFRCTEKGHLATDCRNAQVCFICNKLGHRAPRCRSVTTNPPSPTKKPSPHSSNGYYPSILLKPPPKPPINTSTAAVPMSKSMKAPIRTLYETPASEAQEQQFRRSFFLDDAPGWGRARIETALHKLMRHHTWLASRWDESRYLIEAPSPTWLDDTLHRGTIRLDNVIFKVSPWDPCFSEGLRMIPCWVRIRGFPHKFWEWEEFEGVFSDFGATVLELDPGTQFKYERRFARVRLGMCDPMLLPSTHWLMHRDPGGYLSRFDLIFELEHERNSGPGAWVRKTVTTDPPNDAPGKPKGVAIVDRTISTAKPPKKSAPPGKGKGVAAHDSDESDADSEYEFDAQGNELYHWSKFSPEGSSRVPILGATQLHPLVEAVRSPLSDPQTTYADPVSASLKPTVPVQSPSDPPLPPDSTTREITWAPCLAADGTSPLEVQCGLVEGLTYEKCAPRQVLVHTNQGVIQCEPRDIFSAMIDHLTSQQKTRPTRRASSVPPSSTTHSSLSSPPLSPSLSARVPLSPSKRSLVLTETPAQTDEIPASKRLKGGTLRRRTSTSSVIPRRSLRIVAQGASETVLAKAQKLAQARTSTASSSSGIPLLNSFPFTRLTDEEIEQLFQVYNIRFGLANLSKTDLIRAIQILSRAEFDKLISQAFDSLKKKPSDNQLVVIEQDSQGFLTVL</sequence>
<feature type="compositionally biased region" description="Low complexity" evidence="2">
    <location>
        <begin position="431"/>
        <end position="441"/>
    </location>
</feature>
<keyword evidence="1" id="KW-0479">Metal-binding</keyword>
<dbReference type="GO" id="GO:0003676">
    <property type="term" value="F:nucleic acid binding"/>
    <property type="evidence" value="ECO:0007669"/>
    <property type="project" value="InterPro"/>
</dbReference>
<dbReference type="Pfam" id="PF00098">
    <property type="entry name" value="zf-CCHC"/>
    <property type="match status" value="1"/>
</dbReference>
<dbReference type="OrthoDB" id="2272416at2759"/>
<accession>A0A833QBR0</accession>
<name>A0A833QBR0_9POAL</name>
<proteinExistence type="predicted"/>
<feature type="region of interest" description="Disordered" evidence="2">
    <location>
        <begin position="392"/>
        <end position="453"/>
    </location>
</feature>
<dbReference type="InterPro" id="IPR036875">
    <property type="entry name" value="Znf_CCHC_sf"/>
</dbReference>
<comment type="caution">
    <text evidence="4">The sequence shown here is derived from an EMBL/GenBank/DDBJ whole genome shotgun (WGS) entry which is preliminary data.</text>
</comment>
<feature type="compositionally biased region" description="Low complexity" evidence="2">
    <location>
        <begin position="603"/>
        <end position="634"/>
    </location>
</feature>
<dbReference type="Gene3D" id="4.10.60.10">
    <property type="entry name" value="Zinc finger, CCHC-type"/>
    <property type="match status" value="1"/>
</dbReference>
<keyword evidence="1" id="KW-0862">Zinc</keyword>
<evidence type="ECO:0000256" key="2">
    <source>
        <dbReference type="SAM" id="MobiDB-lite"/>
    </source>
</evidence>
<keyword evidence="5" id="KW-1185">Reference proteome</keyword>
<organism evidence="4 5">
    <name type="scientific">Carex littledalei</name>
    <dbReference type="NCBI Taxonomy" id="544730"/>
    <lineage>
        <taxon>Eukaryota</taxon>
        <taxon>Viridiplantae</taxon>
        <taxon>Streptophyta</taxon>
        <taxon>Embryophyta</taxon>
        <taxon>Tracheophyta</taxon>
        <taxon>Spermatophyta</taxon>
        <taxon>Magnoliopsida</taxon>
        <taxon>Liliopsida</taxon>
        <taxon>Poales</taxon>
        <taxon>Cyperaceae</taxon>
        <taxon>Cyperoideae</taxon>
        <taxon>Cariceae</taxon>
        <taxon>Carex</taxon>
        <taxon>Carex subgen. Euthyceras</taxon>
    </lineage>
</organism>
<protein>
    <recommendedName>
        <fullName evidence="3">CCHC-type domain-containing protein</fullName>
    </recommendedName>
</protein>
<evidence type="ECO:0000313" key="5">
    <source>
        <dbReference type="Proteomes" id="UP000623129"/>
    </source>
</evidence>
<keyword evidence="1" id="KW-0863">Zinc-finger</keyword>
<reference evidence="4" key="1">
    <citation type="submission" date="2020-01" db="EMBL/GenBank/DDBJ databases">
        <title>Genome sequence of Kobresia littledalei, the first chromosome-level genome in the family Cyperaceae.</title>
        <authorList>
            <person name="Qu G."/>
        </authorList>
    </citation>
    <scope>NUCLEOTIDE SEQUENCE</scope>
    <source>
        <strain evidence="4">C.B.Clarke</strain>
        <tissue evidence="4">Leaf</tissue>
    </source>
</reference>
<feature type="region of interest" description="Disordered" evidence="2">
    <location>
        <begin position="149"/>
        <end position="172"/>
    </location>
</feature>
<gene>
    <name evidence="4" type="ORF">FCM35_KLT22412</name>
</gene>
<dbReference type="PANTHER" id="PTHR33170:SF46">
    <property type="entry name" value="DUF1618 DOMAIN-CONTAINING PROTEIN"/>
    <property type="match status" value="1"/>
</dbReference>
<feature type="region of interest" description="Disordered" evidence="2">
    <location>
        <begin position="495"/>
        <end position="528"/>
    </location>
</feature>
<evidence type="ECO:0000256" key="1">
    <source>
        <dbReference type="PROSITE-ProRule" id="PRU00047"/>
    </source>
</evidence>
<feature type="compositionally biased region" description="Basic residues" evidence="2">
    <location>
        <begin position="654"/>
        <end position="665"/>
    </location>
</feature>
<dbReference type="GO" id="GO:0008270">
    <property type="term" value="F:zinc ion binding"/>
    <property type="evidence" value="ECO:0007669"/>
    <property type="project" value="UniProtKB-KW"/>
</dbReference>
<evidence type="ECO:0000313" key="4">
    <source>
        <dbReference type="EMBL" id="KAF3320013.1"/>
    </source>
</evidence>
<dbReference type="PANTHER" id="PTHR33170">
    <property type="entry name" value="DUF4283 DOMAIN-CONTAINING PROTEIN-RELATED"/>
    <property type="match status" value="1"/>
</dbReference>
<feature type="region of interest" description="Disordered" evidence="2">
    <location>
        <begin position="592"/>
        <end position="668"/>
    </location>
</feature>
<evidence type="ECO:0000259" key="3">
    <source>
        <dbReference type="PROSITE" id="PS50158"/>
    </source>
</evidence>
<dbReference type="SMART" id="SM00343">
    <property type="entry name" value="ZnF_C2HC"/>
    <property type="match status" value="2"/>
</dbReference>
<dbReference type="SUPFAM" id="SSF57756">
    <property type="entry name" value="Retrovirus zinc finger-like domains"/>
    <property type="match status" value="1"/>
</dbReference>
<dbReference type="InterPro" id="IPR001878">
    <property type="entry name" value="Znf_CCHC"/>
</dbReference>
<feature type="domain" description="CCHC-type" evidence="3">
    <location>
        <begin position="118"/>
        <end position="133"/>
    </location>
</feature>